<organism evidence="2 3">
    <name type="scientific">Actinocatenispora sera</name>
    <dbReference type="NCBI Taxonomy" id="390989"/>
    <lineage>
        <taxon>Bacteria</taxon>
        <taxon>Bacillati</taxon>
        <taxon>Actinomycetota</taxon>
        <taxon>Actinomycetes</taxon>
        <taxon>Micromonosporales</taxon>
        <taxon>Micromonosporaceae</taxon>
        <taxon>Actinocatenispora</taxon>
    </lineage>
</organism>
<accession>A0A810KUZ1</accession>
<evidence type="ECO:0008006" key="4">
    <source>
        <dbReference type="Google" id="ProtNLM"/>
    </source>
</evidence>
<dbReference type="Pfam" id="PF12730">
    <property type="entry name" value="ABC2_membrane_4"/>
    <property type="match status" value="1"/>
</dbReference>
<dbReference type="EMBL" id="AP023354">
    <property type="protein sequence ID" value="BCJ26106.1"/>
    <property type="molecule type" value="Genomic_DNA"/>
</dbReference>
<protein>
    <recommendedName>
        <fullName evidence="4">ABC-2 type transport system permease protein</fullName>
    </recommendedName>
</protein>
<sequence length="252" mass="25904">MSARTTVAPASGPRLFNPTIAGITLRGLLGRRRSLLLIPLPLVLIALSLLVRTGDVTTRDALQVVVTGLGVAVILPLTALIIGTSVLGSEIDDGTIVHILAKPVARREIVLTKYLVAAVVSGLVAGVSLLIAGTIVASVSVGIGFGIAGLIGAFVYSALFVLTSLVIRRAVLVGLAYILLWEGLLGNVLDGTKVLSVQKYVSEFAATFSGSSLVHGPMSLILAIVMSAVLTVGALALAVDRLRSFSMAGETS</sequence>
<feature type="transmembrane region" description="Helical" evidence="1">
    <location>
        <begin position="170"/>
        <end position="189"/>
    </location>
</feature>
<evidence type="ECO:0000256" key="1">
    <source>
        <dbReference type="SAM" id="Phobius"/>
    </source>
</evidence>
<keyword evidence="1" id="KW-1133">Transmembrane helix</keyword>
<evidence type="ECO:0000313" key="2">
    <source>
        <dbReference type="EMBL" id="BCJ26106.1"/>
    </source>
</evidence>
<feature type="transmembrane region" description="Helical" evidence="1">
    <location>
        <begin position="34"/>
        <end position="51"/>
    </location>
</feature>
<feature type="transmembrane region" description="Helical" evidence="1">
    <location>
        <begin position="114"/>
        <end position="137"/>
    </location>
</feature>
<evidence type="ECO:0000313" key="3">
    <source>
        <dbReference type="Proteomes" id="UP000680750"/>
    </source>
</evidence>
<dbReference type="RefSeq" id="WP_244843679.1">
    <property type="nucleotide sequence ID" value="NZ_AP023354.1"/>
</dbReference>
<name>A0A810KUZ1_9ACTN</name>
<feature type="transmembrane region" description="Helical" evidence="1">
    <location>
        <begin position="63"/>
        <end position="82"/>
    </location>
</feature>
<feature type="transmembrane region" description="Helical" evidence="1">
    <location>
        <begin position="218"/>
        <end position="239"/>
    </location>
</feature>
<dbReference type="Proteomes" id="UP000680750">
    <property type="component" value="Chromosome"/>
</dbReference>
<reference evidence="2" key="1">
    <citation type="submission" date="2020-08" db="EMBL/GenBank/DDBJ databases">
        <title>Whole genome shotgun sequence of Actinocatenispora sera NBRC 101916.</title>
        <authorList>
            <person name="Komaki H."/>
            <person name="Tamura T."/>
        </authorList>
    </citation>
    <scope>NUCLEOTIDE SEQUENCE</scope>
    <source>
        <strain evidence="2">NBRC 101916</strain>
    </source>
</reference>
<keyword evidence="1" id="KW-0812">Transmembrane</keyword>
<feature type="transmembrane region" description="Helical" evidence="1">
    <location>
        <begin position="143"/>
        <end position="163"/>
    </location>
</feature>
<proteinExistence type="predicted"/>
<keyword evidence="1" id="KW-0472">Membrane</keyword>
<dbReference type="AlphaFoldDB" id="A0A810KUZ1"/>
<dbReference type="KEGG" id="aser:Asera_02140"/>
<gene>
    <name evidence="2" type="ORF">Asera_02140</name>
</gene>
<keyword evidence="3" id="KW-1185">Reference proteome</keyword>